<dbReference type="Pfam" id="PF02954">
    <property type="entry name" value="HTH_8"/>
    <property type="match status" value="1"/>
</dbReference>
<dbReference type="PROSITE" id="PS00675">
    <property type="entry name" value="SIGMA54_INTERACT_1"/>
    <property type="match status" value="1"/>
</dbReference>
<dbReference type="Gene3D" id="3.40.50.300">
    <property type="entry name" value="P-loop containing nucleotide triphosphate hydrolases"/>
    <property type="match status" value="1"/>
</dbReference>
<dbReference type="STRING" id="414703.SAMN04488125_10135"/>
<dbReference type="CDD" id="cd00009">
    <property type="entry name" value="AAA"/>
    <property type="match status" value="1"/>
</dbReference>
<dbReference type="InterPro" id="IPR058031">
    <property type="entry name" value="AAA_lid_NorR"/>
</dbReference>
<protein>
    <submittedName>
        <fullName evidence="11">DNA-binding transcriptional response regulator, NtrC family, contains REC, AAA-type ATPase, and a Fis-type DNA-binding domains</fullName>
    </submittedName>
</protein>
<feature type="domain" description="Sigma-54 factor interaction" evidence="9">
    <location>
        <begin position="119"/>
        <end position="348"/>
    </location>
</feature>
<dbReference type="Pfam" id="PF25601">
    <property type="entry name" value="AAA_lid_14"/>
    <property type="match status" value="1"/>
</dbReference>
<evidence type="ECO:0000256" key="1">
    <source>
        <dbReference type="ARBA" id="ARBA00022741"/>
    </source>
</evidence>
<evidence type="ECO:0000256" key="6">
    <source>
        <dbReference type="ARBA" id="ARBA00023159"/>
    </source>
</evidence>
<dbReference type="InterPro" id="IPR002197">
    <property type="entry name" value="HTH_Fis"/>
</dbReference>
<keyword evidence="3" id="KW-0902">Two-component regulatory system</keyword>
<evidence type="ECO:0000259" key="9">
    <source>
        <dbReference type="PROSITE" id="PS50045"/>
    </source>
</evidence>
<dbReference type="GO" id="GO:0005524">
    <property type="term" value="F:ATP binding"/>
    <property type="evidence" value="ECO:0007669"/>
    <property type="project" value="UniProtKB-KW"/>
</dbReference>
<dbReference type="InterPro" id="IPR002078">
    <property type="entry name" value="Sigma_54_int"/>
</dbReference>
<evidence type="ECO:0000256" key="3">
    <source>
        <dbReference type="ARBA" id="ARBA00023012"/>
    </source>
</evidence>
<name>A0A1I3Y5S6_9HYPH</name>
<dbReference type="PANTHER" id="PTHR32071:SF21">
    <property type="entry name" value="TRANSCRIPTIONAL REGULATORY PROTEIN FLGR"/>
    <property type="match status" value="1"/>
</dbReference>
<keyword evidence="5 11" id="KW-0238">DNA-binding</keyword>
<dbReference type="GO" id="GO:0006355">
    <property type="term" value="P:regulation of DNA-templated transcription"/>
    <property type="evidence" value="ECO:0007669"/>
    <property type="project" value="InterPro"/>
</dbReference>
<evidence type="ECO:0000256" key="7">
    <source>
        <dbReference type="ARBA" id="ARBA00023163"/>
    </source>
</evidence>
<dbReference type="OrthoDB" id="9761019at2"/>
<accession>A0A1I3Y5S6</accession>
<evidence type="ECO:0000256" key="2">
    <source>
        <dbReference type="ARBA" id="ARBA00022840"/>
    </source>
</evidence>
<dbReference type="Gene3D" id="1.10.8.60">
    <property type="match status" value="1"/>
</dbReference>
<dbReference type="Proteomes" id="UP000198804">
    <property type="component" value="Unassembled WGS sequence"/>
</dbReference>
<proteinExistence type="predicted"/>
<keyword evidence="6" id="KW-0010">Activator</keyword>
<dbReference type="InterPro" id="IPR003593">
    <property type="entry name" value="AAA+_ATPase"/>
</dbReference>
<evidence type="ECO:0000313" key="12">
    <source>
        <dbReference type="Proteomes" id="UP000198804"/>
    </source>
</evidence>
<dbReference type="Gene3D" id="3.40.50.2300">
    <property type="match status" value="1"/>
</dbReference>
<dbReference type="AlphaFoldDB" id="A0A1I3Y5S6"/>
<keyword evidence="4" id="KW-0805">Transcription regulation</keyword>
<dbReference type="GO" id="GO:0000160">
    <property type="term" value="P:phosphorelay signal transduction system"/>
    <property type="evidence" value="ECO:0007669"/>
    <property type="project" value="UniProtKB-KW"/>
</dbReference>
<dbReference type="SMART" id="SM00448">
    <property type="entry name" value="REC"/>
    <property type="match status" value="1"/>
</dbReference>
<dbReference type="InterPro" id="IPR025662">
    <property type="entry name" value="Sigma_54_int_dom_ATP-bd_1"/>
</dbReference>
<feature type="domain" description="Response regulatory" evidence="10">
    <location>
        <begin position="2"/>
        <end position="113"/>
    </location>
</feature>
<dbReference type="PROSITE" id="PS50110">
    <property type="entry name" value="RESPONSE_REGULATORY"/>
    <property type="match status" value="1"/>
</dbReference>
<evidence type="ECO:0000256" key="4">
    <source>
        <dbReference type="ARBA" id="ARBA00023015"/>
    </source>
</evidence>
<evidence type="ECO:0000256" key="5">
    <source>
        <dbReference type="ARBA" id="ARBA00023125"/>
    </source>
</evidence>
<keyword evidence="2" id="KW-0067">ATP-binding</keyword>
<dbReference type="PANTHER" id="PTHR32071">
    <property type="entry name" value="TRANSCRIPTIONAL REGULATORY PROTEIN"/>
    <property type="match status" value="1"/>
</dbReference>
<evidence type="ECO:0000259" key="10">
    <source>
        <dbReference type="PROSITE" id="PS50110"/>
    </source>
</evidence>
<sequence>MRLLIVGRLSSELVTASKIAMHRGASVTHAEGLDQGLAVLRAKGGDLVMVDVGLDIARLVQALSEERIRTPVVACGIASDARAAVAAIQAGAKEYIPLPPDPELIAAVLEAVAADARSFVWRDPSMERVVKLAEQVARSEASVLITGESGTGKEVLARHVHAKSNRGSRPFVSVNCAAIPEALLESELFGHEKGAFTGAVARRIGRFEEANGGTLLLDEISEMDVRLQSKLLRALQERVIDRVGGAAPVKVDIRVLATSNRNLAEEVKKGTFREDLFYRLNVVHLRLPPLRERPADILELAGHFARKYAEINGVPVRALAREAQGLVARNPWRGNVRELENTIHRAVLLAQGAEIGADAILSPEGDSLAAPAPSGPVERAASLAEAATRGLVGRTVADVERDLILDTLDHCLGNRTHAARILGISIRTLRNKLNEYVDAGVQVAEPGGVRAMAAYG</sequence>
<dbReference type="InterPro" id="IPR027417">
    <property type="entry name" value="P-loop_NTPase"/>
</dbReference>
<dbReference type="EMBL" id="FOSV01000001">
    <property type="protein sequence ID" value="SFK26586.1"/>
    <property type="molecule type" value="Genomic_DNA"/>
</dbReference>
<dbReference type="Pfam" id="PF00158">
    <property type="entry name" value="Sigma54_activat"/>
    <property type="match status" value="1"/>
</dbReference>
<dbReference type="PROSITE" id="PS00676">
    <property type="entry name" value="SIGMA54_INTERACT_2"/>
    <property type="match status" value="1"/>
</dbReference>
<evidence type="ECO:0000256" key="8">
    <source>
        <dbReference type="PROSITE-ProRule" id="PRU00169"/>
    </source>
</evidence>
<gene>
    <name evidence="11" type="ORF">SAMN04488125_10135</name>
</gene>
<dbReference type="PRINTS" id="PR01590">
    <property type="entry name" value="HTHFIS"/>
</dbReference>
<dbReference type="SUPFAM" id="SSF52172">
    <property type="entry name" value="CheY-like"/>
    <property type="match status" value="1"/>
</dbReference>
<dbReference type="SUPFAM" id="SSF52540">
    <property type="entry name" value="P-loop containing nucleoside triphosphate hydrolases"/>
    <property type="match status" value="1"/>
</dbReference>
<dbReference type="GO" id="GO:0043565">
    <property type="term" value="F:sequence-specific DNA binding"/>
    <property type="evidence" value="ECO:0007669"/>
    <property type="project" value="InterPro"/>
</dbReference>
<feature type="modified residue" description="4-aspartylphosphate" evidence="8">
    <location>
        <position position="51"/>
    </location>
</feature>
<keyword evidence="12" id="KW-1185">Reference proteome</keyword>
<dbReference type="FunFam" id="3.40.50.300:FF:000006">
    <property type="entry name" value="DNA-binding transcriptional regulator NtrC"/>
    <property type="match status" value="1"/>
</dbReference>
<dbReference type="InterPro" id="IPR001789">
    <property type="entry name" value="Sig_transdc_resp-reg_receiver"/>
</dbReference>
<keyword evidence="1" id="KW-0547">Nucleotide-binding</keyword>
<dbReference type="InterPro" id="IPR025943">
    <property type="entry name" value="Sigma_54_int_dom_ATP-bd_2"/>
</dbReference>
<dbReference type="SUPFAM" id="SSF46689">
    <property type="entry name" value="Homeodomain-like"/>
    <property type="match status" value="1"/>
</dbReference>
<organism evidence="11 12">
    <name type="scientific">Methylorubrum salsuginis</name>
    <dbReference type="NCBI Taxonomy" id="414703"/>
    <lineage>
        <taxon>Bacteria</taxon>
        <taxon>Pseudomonadati</taxon>
        <taxon>Pseudomonadota</taxon>
        <taxon>Alphaproteobacteria</taxon>
        <taxon>Hyphomicrobiales</taxon>
        <taxon>Methylobacteriaceae</taxon>
        <taxon>Methylorubrum</taxon>
    </lineage>
</organism>
<dbReference type="RefSeq" id="WP_091940784.1">
    <property type="nucleotide sequence ID" value="NZ_FOSV01000001.1"/>
</dbReference>
<evidence type="ECO:0000313" key="11">
    <source>
        <dbReference type="EMBL" id="SFK26586.1"/>
    </source>
</evidence>
<dbReference type="InterPro" id="IPR009057">
    <property type="entry name" value="Homeodomain-like_sf"/>
</dbReference>
<dbReference type="InterPro" id="IPR011006">
    <property type="entry name" value="CheY-like_superfamily"/>
</dbReference>
<reference evidence="12" key="1">
    <citation type="submission" date="2016-10" db="EMBL/GenBank/DDBJ databases">
        <authorList>
            <person name="Varghese N."/>
            <person name="Submissions S."/>
        </authorList>
    </citation>
    <scope>NUCLEOTIDE SEQUENCE [LARGE SCALE GENOMIC DNA]</scope>
    <source>
        <strain evidence="12">CGMCC 1.6474</strain>
    </source>
</reference>
<keyword evidence="8" id="KW-0597">Phosphoprotein</keyword>
<keyword evidence="7" id="KW-0804">Transcription</keyword>
<dbReference type="PROSITE" id="PS50045">
    <property type="entry name" value="SIGMA54_INTERACT_4"/>
    <property type="match status" value="1"/>
</dbReference>
<dbReference type="SMART" id="SM00382">
    <property type="entry name" value="AAA"/>
    <property type="match status" value="1"/>
</dbReference>
<dbReference type="Gene3D" id="1.10.10.60">
    <property type="entry name" value="Homeodomain-like"/>
    <property type="match status" value="1"/>
</dbReference>